<reference evidence="1" key="1">
    <citation type="submission" date="2018-10" db="EMBL/GenBank/DDBJ databases">
        <title>Hidden diversity of soil giant viruses.</title>
        <authorList>
            <person name="Schulz F."/>
            <person name="Alteio L."/>
            <person name="Goudeau D."/>
            <person name="Ryan E.M."/>
            <person name="Malmstrom R.R."/>
            <person name="Blanchard J."/>
            <person name="Woyke T."/>
        </authorList>
    </citation>
    <scope>NUCLEOTIDE SEQUENCE</scope>
    <source>
        <strain evidence="1">TEV1</strain>
    </source>
</reference>
<sequence length="123" mass="14438">MIIILTNDNMSLTEIDPDIIYFTHSRIRQRFTGCNKTLDETLNEIKNNVISVHDLPRITVYYDNKSDAYFSQNNRRLWVYKYCKKNNLLNNSNNTIGVLIKPMPLNKKYSKETCSLNAKICLK</sequence>
<evidence type="ECO:0000313" key="1">
    <source>
        <dbReference type="EMBL" id="AYV75230.1"/>
    </source>
</evidence>
<organism evidence="1">
    <name type="scientific">Terrestrivirus sp</name>
    <dbReference type="NCBI Taxonomy" id="2487775"/>
    <lineage>
        <taxon>Viruses</taxon>
        <taxon>Varidnaviria</taxon>
        <taxon>Bamfordvirae</taxon>
        <taxon>Nucleocytoviricota</taxon>
        <taxon>Megaviricetes</taxon>
        <taxon>Imitervirales</taxon>
        <taxon>Mimiviridae</taxon>
        <taxon>Klosneuvirinae</taxon>
    </lineage>
</organism>
<accession>A0A3G4ZK66</accession>
<protein>
    <submittedName>
        <fullName evidence="1">Uncharacterized protein</fullName>
    </submittedName>
</protein>
<dbReference type="PANTHER" id="PTHR35378">
    <property type="entry name" value="UNNAMED PRODUCT"/>
    <property type="match status" value="1"/>
</dbReference>
<gene>
    <name evidence="1" type="ORF">Terrestrivirus1_104</name>
</gene>
<dbReference type="EMBL" id="MK071979">
    <property type="protein sequence ID" value="AYV75230.1"/>
    <property type="molecule type" value="Genomic_DNA"/>
</dbReference>
<name>A0A3G4ZK66_9VIRU</name>
<proteinExistence type="predicted"/>
<dbReference type="PANTHER" id="PTHR35378:SF1">
    <property type="entry name" value="C2H2-TYPE DOMAIN-CONTAINING PROTEIN"/>
    <property type="match status" value="1"/>
</dbReference>